<evidence type="ECO:0000256" key="12">
    <source>
        <dbReference type="ARBA" id="ARBA00023268"/>
    </source>
</evidence>
<evidence type="ECO:0000313" key="18">
    <source>
        <dbReference type="Proteomes" id="UP000193570"/>
    </source>
</evidence>
<dbReference type="InterPro" id="IPR001753">
    <property type="entry name" value="Enoyl-CoA_hydra/iso"/>
</dbReference>
<comment type="subcellular location">
    <subcellularLocation>
        <location evidence="1">Peroxisome</location>
    </subcellularLocation>
</comment>
<dbReference type="Pfam" id="PF00378">
    <property type="entry name" value="ECH_1"/>
    <property type="match status" value="1"/>
</dbReference>
<dbReference type="FunFam" id="1.10.1040.50:FF:000006">
    <property type="entry name" value="Peroxisomal bifunctional enzyme"/>
    <property type="match status" value="1"/>
</dbReference>
<keyword evidence="11" id="KW-0456">Lyase</keyword>
<evidence type="ECO:0000256" key="1">
    <source>
        <dbReference type="ARBA" id="ARBA00004275"/>
    </source>
</evidence>
<evidence type="ECO:0000256" key="4">
    <source>
        <dbReference type="ARBA" id="ARBA00022832"/>
    </source>
</evidence>
<reference evidence="17 18" key="1">
    <citation type="submission" date="2017-03" db="EMBL/GenBank/DDBJ databases">
        <authorList>
            <person name="Afonso C.L."/>
            <person name="Miller P.J."/>
            <person name="Scott M.A."/>
            <person name="Spackman E."/>
            <person name="Goraichik I."/>
            <person name="Dimitrov K.M."/>
            <person name="Suarez D.L."/>
            <person name="Swayne D.E."/>
        </authorList>
    </citation>
    <scope>NUCLEOTIDE SEQUENCE [LARGE SCALE GENOMIC DNA]</scope>
    <source>
        <strain evidence="17 18">CECT 8625</strain>
    </source>
</reference>
<evidence type="ECO:0000256" key="13">
    <source>
        <dbReference type="ARBA" id="ARBA00049556"/>
    </source>
</evidence>
<keyword evidence="4" id="KW-0276">Fatty acid metabolism</keyword>
<evidence type="ECO:0000259" key="16">
    <source>
        <dbReference type="Pfam" id="PF02737"/>
    </source>
</evidence>
<evidence type="ECO:0000256" key="3">
    <source>
        <dbReference type="ARBA" id="ARBA00008750"/>
    </source>
</evidence>
<evidence type="ECO:0000256" key="11">
    <source>
        <dbReference type="ARBA" id="ARBA00023239"/>
    </source>
</evidence>
<dbReference type="InterPro" id="IPR018376">
    <property type="entry name" value="Enoyl-CoA_hyd/isom_CS"/>
</dbReference>
<feature type="domain" description="3-hydroxyacyl-CoA dehydrogenase C-terminal" evidence="15">
    <location>
        <begin position="474"/>
        <end position="567"/>
    </location>
</feature>
<dbReference type="Gene3D" id="3.90.226.10">
    <property type="entry name" value="2-enoyl-CoA Hydratase, Chain A, domain 1"/>
    <property type="match status" value="1"/>
</dbReference>
<dbReference type="GO" id="GO:0070403">
    <property type="term" value="F:NAD+ binding"/>
    <property type="evidence" value="ECO:0007669"/>
    <property type="project" value="InterPro"/>
</dbReference>
<keyword evidence="8" id="KW-0443">Lipid metabolism</keyword>
<comment type="pathway">
    <text evidence="2">Lipid metabolism; fatty acid beta-oxidation.</text>
</comment>
<dbReference type="Proteomes" id="UP000193570">
    <property type="component" value="Unassembled WGS sequence"/>
</dbReference>
<dbReference type="GO" id="GO:0004300">
    <property type="term" value="F:enoyl-CoA hydratase activity"/>
    <property type="evidence" value="ECO:0007669"/>
    <property type="project" value="UniProtKB-ARBA"/>
</dbReference>
<proteinExistence type="inferred from homology"/>
<evidence type="ECO:0000256" key="6">
    <source>
        <dbReference type="ARBA" id="ARBA00023002"/>
    </source>
</evidence>
<dbReference type="SUPFAM" id="SSF52096">
    <property type="entry name" value="ClpP/crotonase"/>
    <property type="match status" value="1"/>
</dbReference>
<evidence type="ECO:0000256" key="10">
    <source>
        <dbReference type="ARBA" id="ARBA00023235"/>
    </source>
</evidence>
<keyword evidence="7" id="KW-0520">NAD</keyword>
<dbReference type="RefSeq" id="WP_085790656.1">
    <property type="nucleotide sequence ID" value="NZ_FWFK01000001.1"/>
</dbReference>
<dbReference type="PROSITE" id="PS00166">
    <property type="entry name" value="ENOYL_COA_HYDRATASE"/>
    <property type="match status" value="1"/>
</dbReference>
<sequence>MTEPVRYETEGEIALITIDNPPVNALGHAVRQGLVAAIERFEEDDARIAVLLGAGRLFLGGADISEFGKPPQDPWLPEVVNRIEDCTKPVVAAIHGAALGGGLEVALGCHYRVALPGTKLGLPEVTLGILPGAGGTQRTPRLTGMAKALEMITSGVPIGPDDALASGLIDRIGDGDAPSAGIAFATDLLSDGAERRPVGALPRPTADAEAVAATEATLEKRARGLVAPQHAMRAVIAASEHDLEAGLAEERRLFNELMETPQREGLIHAFFLERKVSQLPEIDGVSPREVGHVGVIGGGTMGAGIATAALLSGLRVTLIERDTAAADKARATIEKNLAGAVKRGKLAEDKRDEILSDAFATGTDHAALSDADLAIEAVFESMEVKREVFEALDAVMKPGAILATNTSYLDVNEIAAATKRPADVIGLHFFSPAHVMKLLEVVVADQTAADVTATAFALAKRLRKIAVRAGVCDGFIGNRMLSHYRGAADRLVLMGASPFQIDRALTEFGFAMGPFAVADLAGLDIGFMTRERKAATRDRRDVVPTWADELYHLGRLGQKTGRGYYIYEDGARGGTPDPEVETLIAKAREDAGITPREVTDDEIVRRYMAAMVNEGARVVGEGIARRPLDVDAVKLFGYGFPRYRGGPMKWADMQGLDGLLGDIRAWEANDPFFWAPAPLLETLVSDNRNFDSLNDRA</sequence>
<dbReference type="SUPFAM" id="SSF51735">
    <property type="entry name" value="NAD(P)-binding Rossmann-fold domains"/>
    <property type="match status" value="1"/>
</dbReference>
<evidence type="ECO:0000256" key="8">
    <source>
        <dbReference type="ARBA" id="ARBA00023098"/>
    </source>
</evidence>
<dbReference type="InterPro" id="IPR008927">
    <property type="entry name" value="6-PGluconate_DH-like_C_sf"/>
</dbReference>
<keyword evidence="9" id="KW-0576">Peroxisome</keyword>
<dbReference type="Gene3D" id="1.10.1040.50">
    <property type="match status" value="1"/>
</dbReference>
<dbReference type="InterPro" id="IPR036291">
    <property type="entry name" value="NAD(P)-bd_dom_sf"/>
</dbReference>
<dbReference type="AlphaFoldDB" id="A0A1X6YKL2"/>
<dbReference type="InterPro" id="IPR006108">
    <property type="entry name" value="3HC_DH_C"/>
</dbReference>
<dbReference type="Gene3D" id="3.40.50.720">
    <property type="entry name" value="NAD(P)-binding Rossmann-like Domain"/>
    <property type="match status" value="1"/>
</dbReference>
<dbReference type="InterPro" id="IPR029045">
    <property type="entry name" value="ClpP/crotonase-like_dom_sf"/>
</dbReference>
<keyword evidence="18" id="KW-1185">Reference proteome</keyword>
<dbReference type="GO" id="GO:0003857">
    <property type="term" value="F:(3S)-3-hydroxyacyl-CoA dehydrogenase (NAD+) activity"/>
    <property type="evidence" value="ECO:0007669"/>
    <property type="project" value="UniProtKB-EC"/>
</dbReference>
<keyword evidence="6" id="KW-0560">Oxidoreductase</keyword>
<dbReference type="Pfam" id="PF02737">
    <property type="entry name" value="3HCDH_N"/>
    <property type="match status" value="1"/>
</dbReference>
<dbReference type="GO" id="GO:0006635">
    <property type="term" value="P:fatty acid beta-oxidation"/>
    <property type="evidence" value="ECO:0007669"/>
    <property type="project" value="UniProtKB-UniPathway"/>
</dbReference>
<keyword evidence="10" id="KW-0413">Isomerase</keyword>
<dbReference type="UniPathway" id="UPA00659"/>
<dbReference type="FunFam" id="3.40.50.720:FF:000009">
    <property type="entry name" value="Fatty oxidation complex, alpha subunit"/>
    <property type="match status" value="1"/>
</dbReference>
<keyword evidence="5" id="KW-0442">Lipid degradation</keyword>
<dbReference type="PANTHER" id="PTHR23309:SF51">
    <property type="entry name" value="3-HYDROXYACYL-COA DEHYDROGENASE-RELATED"/>
    <property type="match status" value="1"/>
</dbReference>
<organism evidence="17 18">
    <name type="scientific">Roseivivax jejudonensis</name>
    <dbReference type="NCBI Taxonomy" id="1529041"/>
    <lineage>
        <taxon>Bacteria</taxon>
        <taxon>Pseudomonadati</taxon>
        <taxon>Pseudomonadota</taxon>
        <taxon>Alphaproteobacteria</taxon>
        <taxon>Rhodobacterales</taxon>
        <taxon>Roseobacteraceae</taxon>
        <taxon>Roseivivax</taxon>
    </lineage>
</organism>
<dbReference type="SUPFAM" id="SSF48179">
    <property type="entry name" value="6-phosphogluconate dehydrogenase C-terminal domain-like"/>
    <property type="match status" value="2"/>
</dbReference>
<evidence type="ECO:0000256" key="9">
    <source>
        <dbReference type="ARBA" id="ARBA00023140"/>
    </source>
</evidence>
<dbReference type="OrthoDB" id="9771883at2"/>
<dbReference type="PANTHER" id="PTHR23309">
    <property type="entry name" value="3-HYDROXYACYL-COA DEHYROGENASE"/>
    <property type="match status" value="1"/>
</dbReference>
<gene>
    <name evidence="17" type="primary">fadB</name>
    <name evidence="17" type="ORF">ROJ8625_00956</name>
</gene>
<name>A0A1X6YKL2_9RHOB</name>
<comment type="similarity">
    <text evidence="14">Belongs to the enoyl-CoA hydratase/isomerase family.</text>
</comment>
<feature type="domain" description="3-hydroxyacyl-CoA dehydrogenase C-terminal" evidence="15">
    <location>
        <begin position="603"/>
        <end position="688"/>
    </location>
</feature>
<evidence type="ECO:0000256" key="14">
    <source>
        <dbReference type="RuleBase" id="RU003707"/>
    </source>
</evidence>
<evidence type="ECO:0000313" key="17">
    <source>
        <dbReference type="EMBL" id="SLN23615.1"/>
    </source>
</evidence>
<comment type="similarity">
    <text evidence="3">In the N-terminal section; belongs to the enoyl-CoA hydratase/isomerase family.</text>
</comment>
<evidence type="ECO:0000259" key="15">
    <source>
        <dbReference type="Pfam" id="PF00725"/>
    </source>
</evidence>
<protein>
    <submittedName>
        <fullName evidence="17">Fatty acid oxidation complex subunit alpha</fullName>
    </submittedName>
</protein>
<evidence type="ECO:0000256" key="2">
    <source>
        <dbReference type="ARBA" id="ARBA00005005"/>
    </source>
</evidence>
<dbReference type="EMBL" id="FWFK01000001">
    <property type="protein sequence ID" value="SLN23615.1"/>
    <property type="molecule type" value="Genomic_DNA"/>
</dbReference>
<dbReference type="InterPro" id="IPR006176">
    <property type="entry name" value="3-OHacyl-CoA_DH_NAD-bd"/>
</dbReference>
<dbReference type="Pfam" id="PF00725">
    <property type="entry name" value="3HCDH"/>
    <property type="match status" value="2"/>
</dbReference>
<evidence type="ECO:0000256" key="7">
    <source>
        <dbReference type="ARBA" id="ARBA00023027"/>
    </source>
</evidence>
<evidence type="ECO:0000256" key="5">
    <source>
        <dbReference type="ARBA" id="ARBA00022963"/>
    </source>
</evidence>
<keyword evidence="12" id="KW-0511">Multifunctional enzyme</keyword>
<dbReference type="CDD" id="cd06558">
    <property type="entry name" value="crotonase-like"/>
    <property type="match status" value="1"/>
</dbReference>
<dbReference type="GO" id="GO:0016853">
    <property type="term" value="F:isomerase activity"/>
    <property type="evidence" value="ECO:0007669"/>
    <property type="project" value="UniProtKB-KW"/>
</dbReference>
<comment type="catalytic activity">
    <reaction evidence="13">
        <text>a (3S)-3-hydroxyacyl-CoA + NAD(+) = a 3-oxoacyl-CoA + NADH + H(+)</text>
        <dbReference type="Rhea" id="RHEA:22432"/>
        <dbReference type="ChEBI" id="CHEBI:15378"/>
        <dbReference type="ChEBI" id="CHEBI:57318"/>
        <dbReference type="ChEBI" id="CHEBI:57540"/>
        <dbReference type="ChEBI" id="CHEBI:57945"/>
        <dbReference type="ChEBI" id="CHEBI:90726"/>
        <dbReference type="EC" id="1.1.1.35"/>
    </reaction>
</comment>
<accession>A0A1X6YKL2</accession>
<feature type="domain" description="3-hydroxyacyl-CoA dehydrogenase NAD binding" evidence="16">
    <location>
        <begin position="292"/>
        <end position="469"/>
    </location>
</feature>